<evidence type="ECO:0000256" key="1">
    <source>
        <dbReference type="ARBA" id="ARBA00022491"/>
    </source>
</evidence>
<accession>A0A3D9SX26</accession>
<evidence type="ECO:0000256" key="6">
    <source>
        <dbReference type="SAM" id="MobiDB-lite"/>
    </source>
</evidence>
<dbReference type="PROSITE" id="PS50977">
    <property type="entry name" value="HTH_TETR_2"/>
    <property type="match status" value="1"/>
</dbReference>
<feature type="region of interest" description="Disordered" evidence="6">
    <location>
        <begin position="76"/>
        <end position="96"/>
    </location>
</feature>
<dbReference type="SUPFAM" id="SSF48498">
    <property type="entry name" value="Tetracyclin repressor-like, C-terminal domain"/>
    <property type="match status" value="1"/>
</dbReference>
<dbReference type="InterPro" id="IPR039538">
    <property type="entry name" value="BetI_C"/>
</dbReference>
<dbReference type="SUPFAM" id="SSF46689">
    <property type="entry name" value="Homeodomain-like"/>
    <property type="match status" value="1"/>
</dbReference>
<dbReference type="PANTHER" id="PTHR30055:SF234">
    <property type="entry name" value="HTH-TYPE TRANSCRIPTIONAL REGULATOR BETI"/>
    <property type="match status" value="1"/>
</dbReference>
<proteinExistence type="predicted"/>
<sequence>MQRRTRGVGAQHEQRRRQIADAVLAVVADRGLQAVSLNEVALQAGVSPGRVQHYFPTRQRLIEAAFERGNELSSARIAAKTGTTTSDTQTGGGPDAAPGDVLTVVLTELLPYDHDTWAHMRVRQAFTALALSDETIAARLRADYARLHAQIADLIAREQTHHRILDPTAEAVALVALAEGLAYYVLIGVQPVTAARHRLLAAITALST</sequence>
<keyword evidence="1" id="KW-0678">Repressor</keyword>
<dbReference type="PANTHER" id="PTHR30055">
    <property type="entry name" value="HTH-TYPE TRANSCRIPTIONAL REGULATOR RUTR"/>
    <property type="match status" value="1"/>
</dbReference>
<dbReference type="InterPro" id="IPR050109">
    <property type="entry name" value="HTH-type_TetR-like_transc_reg"/>
</dbReference>
<dbReference type="GO" id="GO:0000976">
    <property type="term" value="F:transcription cis-regulatory region binding"/>
    <property type="evidence" value="ECO:0007669"/>
    <property type="project" value="TreeGrafter"/>
</dbReference>
<dbReference type="AlphaFoldDB" id="A0A3D9SX26"/>
<dbReference type="Gene3D" id="1.10.357.10">
    <property type="entry name" value="Tetracycline Repressor, domain 2"/>
    <property type="match status" value="1"/>
</dbReference>
<feature type="DNA-binding region" description="H-T-H motif" evidence="5">
    <location>
        <begin position="36"/>
        <end position="55"/>
    </location>
</feature>
<reference evidence="8 9" key="1">
    <citation type="submission" date="2018-08" db="EMBL/GenBank/DDBJ databases">
        <title>Sequencing the genomes of 1000 actinobacteria strains.</title>
        <authorList>
            <person name="Klenk H.-P."/>
        </authorList>
    </citation>
    <scope>NUCLEOTIDE SEQUENCE [LARGE SCALE GENOMIC DNA]</scope>
    <source>
        <strain evidence="8 9">DSM 43927</strain>
    </source>
</reference>
<evidence type="ECO:0000259" key="7">
    <source>
        <dbReference type="PROSITE" id="PS50977"/>
    </source>
</evidence>
<name>A0A3D9SX26_9ACTN</name>
<dbReference type="InterPro" id="IPR001647">
    <property type="entry name" value="HTH_TetR"/>
</dbReference>
<dbReference type="Pfam" id="PF00440">
    <property type="entry name" value="TetR_N"/>
    <property type="match status" value="1"/>
</dbReference>
<evidence type="ECO:0000256" key="5">
    <source>
        <dbReference type="PROSITE-ProRule" id="PRU00335"/>
    </source>
</evidence>
<evidence type="ECO:0000313" key="8">
    <source>
        <dbReference type="EMBL" id="REF00513.1"/>
    </source>
</evidence>
<comment type="caution">
    <text evidence="8">The sequence shown here is derived from an EMBL/GenBank/DDBJ whole genome shotgun (WGS) entry which is preliminary data.</text>
</comment>
<keyword evidence="3 5" id="KW-0238">DNA-binding</keyword>
<keyword evidence="4" id="KW-0804">Transcription</keyword>
<evidence type="ECO:0000256" key="3">
    <source>
        <dbReference type="ARBA" id="ARBA00023125"/>
    </source>
</evidence>
<dbReference type="GO" id="GO:0003700">
    <property type="term" value="F:DNA-binding transcription factor activity"/>
    <property type="evidence" value="ECO:0007669"/>
    <property type="project" value="TreeGrafter"/>
</dbReference>
<dbReference type="RefSeq" id="WP_116025660.1">
    <property type="nucleotide sequence ID" value="NZ_QTTT01000001.1"/>
</dbReference>
<dbReference type="InterPro" id="IPR036271">
    <property type="entry name" value="Tet_transcr_reg_TetR-rel_C_sf"/>
</dbReference>
<dbReference type="InterPro" id="IPR009057">
    <property type="entry name" value="Homeodomain-like_sf"/>
</dbReference>
<organism evidence="8 9">
    <name type="scientific">Thermomonospora umbrina</name>
    <dbReference type="NCBI Taxonomy" id="111806"/>
    <lineage>
        <taxon>Bacteria</taxon>
        <taxon>Bacillati</taxon>
        <taxon>Actinomycetota</taxon>
        <taxon>Actinomycetes</taxon>
        <taxon>Streptosporangiales</taxon>
        <taxon>Thermomonosporaceae</taxon>
        <taxon>Thermomonospora</taxon>
    </lineage>
</organism>
<dbReference type="OrthoDB" id="9816296at2"/>
<dbReference type="Proteomes" id="UP000256661">
    <property type="component" value="Unassembled WGS sequence"/>
</dbReference>
<gene>
    <name evidence="8" type="ORF">DFJ69_6057</name>
</gene>
<keyword evidence="9" id="KW-1185">Reference proteome</keyword>
<evidence type="ECO:0000256" key="4">
    <source>
        <dbReference type="ARBA" id="ARBA00023163"/>
    </source>
</evidence>
<feature type="domain" description="HTH tetR-type" evidence="7">
    <location>
        <begin position="13"/>
        <end position="73"/>
    </location>
</feature>
<dbReference type="Pfam" id="PF13977">
    <property type="entry name" value="TetR_C_6"/>
    <property type="match status" value="1"/>
</dbReference>
<protein>
    <submittedName>
        <fullName evidence="8">TetR family transcriptional regulator</fullName>
    </submittedName>
</protein>
<keyword evidence="2" id="KW-0805">Transcription regulation</keyword>
<evidence type="ECO:0000256" key="2">
    <source>
        <dbReference type="ARBA" id="ARBA00023015"/>
    </source>
</evidence>
<dbReference type="EMBL" id="QTTT01000001">
    <property type="protein sequence ID" value="REF00513.1"/>
    <property type="molecule type" value="Genomic_DNA"/>
</dbReference>
<evidence type="ECO:0000313" key="9">
    <source>
        <dbReference type="Proteomes" id="UP000256661"/>
    </source>
</evidence>